<dbReference type="Gene3D" id="2.170.16.10">
    <property type="entry name" value="Hedgehog/Intein (Hint) domain"/>
    <property type="match status" value="1"/>
</dbReference>
<dbReference type="InterPro" id="IPR036844">
    <property type="entry name" value="Hint_dom_sf"/>
</dbReference>
<keyword evidence="6" id="KW-1185">Reference proteome</keyword>
<keyword evidence="3" id="KW-0732">Signal</keyword>
<dbReference type="GO" id="GO:0016539">
    <property type="term" value="P:intein-mediated protein splicing"/>
    <property type="evidence" value="ECO:0007669"/>
    <property type="project" value="InterPro"/>
</dbReference>
<feature type="region of interest" description="Disordered" evidence="2">
    <location>
        <begin position="31"/>
        <end position="72"/>
    </location>
</feature>
<dbReference type="InterPro" id="IPR003587">
    <property type="entry name" value="Hint_dom_N"/>
</dbReference>
<dbReference type="PANTHER" id="PTHR32305">
    <property type="match status" value="1"/>
</dbReference>
<feature type="chain" id="PRO_5015573622" evidence="3">
    <location>
        <begin position="31"/>
        <end position="2231"/>
    </location>
</feature>
<feature type="domain" description="Hint" evidence="4">
    <location>
        <begin position="1973"/>
        <end position="2071"/>
    </location>
</feature>
<feature type="region of interest" description="Disordered" evidence="2">
    <location>
        <begin position="190"/>
        <end position="218"/>
    </location>
</feature>
<feature type="region of interest" description="Disordered" evidence="2">
    <location>
        <begin position="2120"/>
        <end position="2169"/>
    </location>
</feature>
<evidence type="ECO:0000259" key="4">
    <source>
        <dbReference type="SMART" id="SM00306"/>
    </source>
</evidence>
<evidence type="ECO:0000256" key="2">
    <source>
        <dbReference type="SAM" id="MobiDB-lite"/>
    </source>
</evidence>
<dbReference type="Pfam" id="PF07591">
    <property type="entry name" value="PT-HINT"/>
    <property type="match status" value="1"/>
</dbReference>
<gene>
    <name evidence="5" type="ORF">CLV70_109230</name>
</gene>
<feature type="compositionally biased region" description="Polar residues" evidence="2">
    <location>
        <begin position="798"/>
        <end position="807"/>
    </location>
</feature>
<evidence type="ECO:0000313" key="5">
    <source>
        <dbReference type="EMBL" id="PRY28073.1"/>
    </source>
</evidence>
<evidence type="ECO:0000313" key="6">
    <source>
        <dbReference type="Proteomes" id="UP000239209"/>
    </source>
</evidence>
<keyword evidence="1" id="KW-0677">Repeat</keyword>
<dbReference type="SMART" id="SM00306">
    <property type="entry name" value="HintN"/>
    <property type="match status" value="1"/>
</dbReference>
<dbReference type="Gene3D" id="2.180.10.10">
    <property type="entry name" value="RHS repeat-associated core"/>
    <property type="match status" value="2"/>
</dbReference>
<dbReference type="InterPro" id="IPR030934">
    <property type="entry name" value="Intein_C"/>
</dbReference>
<feature type="compositionally biased region" description="Pro residues" evidence="2">
    <location>
        <begin position="1925"/>
        <end position="1940"/>
    </location>
</feature>
<dbReference type="Pfam" id="PF05593">
    <property type="entry name" value="RHS_repeat"/>
    <property type="match status" value="2"/>
</dbReference>
<dbReference type="InterPro" id="IPR006530">
    <property type="entry name" value="YD"/>
</dbReference>
<dbReference type="InterPro" id="IPR056823">
    <property type="entry name" value="TEN-like_YD-shell"/>
</dbReference>
<proteinExistence type="predicted"/>
<dbReference type="Pfam" id="PF25023">
    <property type="entry name" value="TEN_YD-shell"/>
    <property type="match status" value="1"/>
</dbReference>
<evidence type="ECO:0000256" key="1">
    <source>
        <dbReference type="ARBA" id="ARBA00022737"/>
    </source>
</evidence>
<dbReference type="InterPro" id="IPR022385">
    <property type="entry name" value="Rhs_assc_core"/>
</dbReference>
<feature type="compositionally biased region" description="Basic and acidic residues" evidence="2">
    <location>
        <begin position="31"/>
        <end position="46"/>
    </location>
</feature>
<feature type="region of interest" description="Disordered" evidence="2">
    <location>
        <begin position="1913"/>
        <end position="1973"/>
    </location>
</feature>
<dbReference type="PROSITE" id="PS50817">
    <property type="entry name" value="INTEIN_N_TER"/>
    <property type="match status" value="1"/>
</dbReference>
<protein>
    <submittedName>
        <fullName evidence="5">Intein/RHS repeat-associated protein</fullName>
    </submittedName>
</protein>
<dbReference type="CDD" id="cd20695">
    <property type="entry name" value="CdiA-CT_5T87E_Ct"/>
    <property type="match status" value="1"/>
</dbReference>
<dbReference type="NCBIfam" id="TIGR01643">
    <property type="entry name" value="YD_repeat_2x"/>
    <property type="match status" value="2"/>
</dbReference>
<accession>A0A2T0S450</accession>
<dbReference type="InterPro" id="IPR006141">
    <property type="entry name" value="Intein_N"/>
</dbReference>
<dbReference type="OrthoDB" id="291011at2"/>
<name>A0A2T0S450_9ACTN</name>
<dbReference type="RefSeq" id="WP_106128162.1">
    <property type="nucleotide sequence ID" value="NZ_PVZG01000009.1"/>
</dbReference>
<feature type="signal peptide" evidence="3">
    <location>
        <begin position="1"/>
        <end position="30"/>
    </location>
</feature>
<comment type="caution">
    <text evidence="5">The sequence shown here is derived from an EMBL/GenBank/DDBJ whole genome shotgun (WGS) entry which is preliminary data.</text>
</comment>
<dbReference type="InterPro" id="IPR050708">
    <property type="entry name" value="T6SS_VgrG/RHS"/>
</dbReference>
<organism evidence="5 6">
    <name type="scientific">Pseudosporangium ferrugineum</name>
    <dbReference type="NCBI Taxonomy" id="439699"/>
    <lineage>
        <taxon>Bacteria</taxon>
        <taxon>Bacillati</taxon>
        <taxon>Actinomycetota</taxon>
        <taxon>Actinomycetes</taxon>
        <taxon>Micromonosporales</taxon>
        <taxon>Micromonosporaceae</taxon>
        <taxon>Pseudosporangium</taxon>
    </lineage>
</organism>
<dbReference type="InterPro" id="IPR031325">
    <property type="entry name" value="RHS_repeat"/>
</dbReference>
<feature type="compositionally biased region" description="Basic and acidic residues" evidence="2">
    <location>
        <begin position="2120"/>
        <end position="2146"/>
    </location>
</feature>
<evidence type="ECO:0000256" key="3">
    <source>
        <dbReference type="SAM" id="SignalP"/>
    </source>
</evidence>
<dbReference type="PANTHER" id="PTHR32305:SF17">
    <property type="entry name" value="TRNA NUCLEASE WAPA"/>
    <property type="match status" value="1"/>
</dbReference>
<dbReference type="Proteomes" id="UP000239209">
    <property type="component" value="Unassembled WGS sequence"/>
</dbReference>
<dbReference type="EMBL" id="PVZG01000009">
    <property type="protein sequence ID" value="PRY28073.1"/>
    <property type="molecule type" value="Genomic_DNA"/>
</dbReference>
<dbReference type="CDD" id="cd00081">
    <property type="entry name" value="Hint"/>
    <property type="match status" value="1"/>
</dbReference>
<feature type="region of interest" description="Disordered" evidence="2">
    <location>
        <begin position="781"/>
        <end position="807"/>
    </location>
</feature>
<reference evidence="5 6" key="1">
    <citation type="submission" date="2018-03" db="EMBL/GenBank/DDBJ databases">
        <title>Genomic Encyclopedia of Archaeal and Bacterial Type Strains, Phase II (KMG-II): from individual species to whole genera.</title>
        <authorList>
            <person name="Goeker M."/>
        </authorList>
    </citation>
    <scope>NUCLEOTIDE SEQUENCE [LARGE SCALE GENOMIC DNA]</scope>
    <source>
        <strain evidence="5 6">DSM 45348</strain>
    </source>
</reference>
<sequence>MRAITNRRRAALVGLAGLLLTTFAAVPARADEPVDEAAREARRPKTQESVSIEVGEEGMQPSLPTGDDPAGAADVRWPTAASATVPVADATATAGGLPVTVGTPADGPAAGAVRVEVLGQDAAARAGVQGVLLSVSRTDGRANPAEVSLGVDYSGFAHAYGGDWAARLRLASLPACAVSTPDVPECRVATPLDTRNDQERERVVADVPAPAAPGTGKQRAAAANAASAGLLALSSGASGATGSYAATSLAPSGSWQNSGNTGGFNWQYPLRVPPALAGPSPQLALGYSSASVDGRVGSTNNQPSWIGEGFDMAVGYIERSYRSCTDDGHDERGEEKFDLCWHSDNATMSFAGRNGELVKKSGDEWRLKSDDGTRITKETGASHDGHGKEYWVVTTTDGTRYYFGKGKRSADDSENTNSAWQVPVYGDDADEPCHDDKFADSRCQQTWRWNLDYVIDAHGNTMTYYWGIETNRYGANRDDKSVEYDRGGYLKRIEYGERAGSENDTTAPMRVVFSVGERCKGDDADCEPGDLKKDTATRWPDVPFDQICTDDESCEEQWSPTFFTRKRLKSVTTQVHKGGAYSDVDVWQLDQSYPDPADASTAALWLDSITHIGKGAGADITLPRTTFTRVPLDNRVDRDGDDRLPFRKFRIGAIQSESGGLISVNYAKPDCKPGDLPTPETNTRRCYPSFWSKEGQIGEDTDWFHKHVVESVVENGRTGNSVAKVTSYEYLGGAAWHYDDSELTKAKNKTWGQFRGFRTVRTIVGGTGTADRLRTEATFLRGMDGDRKEKDGGRKSESVTASDGTTVTDNDRYQGFLLEQRTFDGVSGGEISGLVNTPWLSEPTATEGKDEARLLAIRKAATRTTLDGGKVRRTSVVHEYDGYGMLESSDDAGDLDVAGDESCTRNWYNRNPDKRLLTLVSRVRTVSVPCGDTPTFPDDAVSDVRTSYSGGAWDDVPANGDVTRTEQAESYADGQPKYVTVARSTYDRYGRLRYSYDAEDNETETKYFPADGGPVTGMSVINPLKQATTSTVEPGWGLVTETKDPNDQRTALRYDALGRLVKVWLAGRTVDTDVPDIEYVYSIRTDAPVSVTTKTLLPNGGVKTSYALYDGLLRPRQTQDPSPNVGRIITDTQYDSRGLEVEKAGPFYNKDAPGTTLVDTSKAEGKLPLTQTVYDAVGRAKESIFKVGQTERWRTSTTYHGDHTDVTPPKGQTPTTTYTNAQGLTTRLLEYQGAKAEGAADTTIYSYDKADRLKQVQDPAGNLWKYGYDLLGRQTSASDPDNGDTSTSYNRLDQVTSTTDARKRKLAYKYDDLGRPELLEEVPADPAAARIKLATWTYDSAKLGKGRAASSTRYIGANAYTSSISEYDVAGRPKSTSVTIPASEGALAGTYSASATYNVDGSPETVTGPAAGDLAAETLRYGYNSRGLPTFVTGTSGYVRDTTYSDFGEALQYTLGTSTATKYTWLTQSYEEGTRRLLNARVDREAVSGTDADATYSYDPAGNILSIADKPSQSGTKPDIQCFQYDYLRRLKEAWSQATTCAATPSETVLGGAAPYWQSFTYDVAGNRTQELTHRTTSAGTDVKKVYTPYGVGAKPAHAVKRTDITSTTAGKVVTTADTYEYDPSGNTTKRNLSGKPGEEYRWDAEGRVSEVLKNGTVVASFVYDAAGRRLLRRDLAGKATTLYLGGLELKLDTATQAKTATRYYTFGGRTVAMRTKAAVTWLAGGQNGTAEISVNAADSKVTQRRTLPFGGVRGSTGTWPGEKGFVGGTNDAVTGLTHLGAREYDPATGRFLSVDPVVDFTDPQQLNAYAYGRNNPLAFPDPTGLWWGWSNVGHLALDVVGLVPVVGEVADVANGIWYAAEGNYVDSALSFASAIPVAGYGATAAKGARYADEAIDAVDVVVDTAKTANKAEDAAKVADNVVPPAAPKAATPPKPAPPAKPKDAPSGAKDTSPKKADGDNPSGGKAKDSCETNSFVPGTKVFLADGSAKPIEDLQVGDEVLATDPETGETAAKPVEATILGTGLKDLVEITVGPGDRITATAGHPFWVESLHRWVPASKLTETDDIRISGGKDVRIKKLKRFLTFGQRVHNLTVTDIHTYYVLTGRTATAVLVHNCGERTYKPGGKHGSESRSTSRGENSAEPKDGQGALDNSVQVKPTSERRVGIDPSNGDVVILDQTLKEPCGCTTPDGYNEVFHGHVRTDLDTDKGMAKARTALRNAIKAGLIELPS</sequence>
<dbReference type="NCBIfam" id="TIGR03696">
    <property type="entry name" value="Rhs_assc_core"/>
    <property type="match status" value="1"/>
</dbReference>
<dbReference type="CDD" id="cd20745">
    <property type="entry name" value="FIX_RhsA_AHH_HNH-like"/>
    <property type="match status" value="1"/>
</dbReference>
<feature type="compositionally biased region" description="Basic and acidic residues" evidence="2">
    <location>
        <begin position="194"/>
        <end position="204"/>
    </location>
</feature>
<dbReference type="PROSITE" id="PS50818">
    <property type="entry name" value="INTEIN_C_TER"/>
    <property type="match status" value="1"/>
</dbReference>
<feature type="compositionally biased region" description="Basic and acidic residues" evidence="2">
    <location>
        <begin position="783"/>
        <end position="797"/>
    </location>
</feature>
<dbReference type="SUPFAM" id="SSF51294">
    <property type="entry name" value="Hedgehog/intein (Hint) domain"/>
    <property type="match status" value="1"/>
</dbReference>